<sequence length="192" mass="19318">MKESIFILGIVMTNSVKTRKSSRHISLVLLGGAGLGIAACSPQSPTVAEHQPQQQEPLQYTNAEAQALQEQAAALQAQAAELEMQAQEAQADASHETKATSADGSGVGSLLAGAAAGAAAGYVASKVAGNRAATAQASQTAQTPTTTQQPAQNNQQATNSNRQSLAQATQDNRAGTTRQGFGATGGATGSAS</sequence>
<gene>
    <name evidence="2" type="ORF">EJK53_0181</name>
    <name evidence="3" type="ORF">EJK54_0871</name>
</gene>
<organism evidence="2 5">
    <name type="scientific">Moraxella catarrhalis</name>
    <name type="common">Branhamella catarrhalis</name>
    <dbReference type="NCBI Taxonomy" id="480"/>
    <lineage>
        <taxon>Bacteria</taxon>
        <taxon>Pseudomonadati</taxon>
        <taxon>Pseudomonadota</taxon>
        <taxon>Gammaproteobacteria</taxon>
        <taxon>Moraxellales</taxon>
        <taxon>Moraxellaceae</taxon>
        <taxon>Moraxella</taxon>
    </lineage>
</organism>
<reference evidence="4 5" key="1">
    <citation type="submission" date="2018-12" db="EMBL/GenBank/DDBJ databases">
        <title>Persistence of Moraxella catarrhalis in Chronic Obstructive Pulmonary Disease and Regulation of the Hag/MID Adhesin.</title>
        <authorList>
            <person name="Murphy T."/>
            <person name="Zhao X."/>
            <person name="Vyas G."/>
            <person name="Aluvathingal J."/>
            <person name="Nadendla S."/>
            <person name="Tallon L."/>
            <person name="Tettelin H."/>
        </authorList>
    </citation>
    <scope>NUCLEOTIDE SEQUENCE [LARGE SCALE GENOMIC DNA]</scope>
    <source>
        <strain evidence="3 4">173P27B1</strain>
        <strain evidence="2 5">46P58B1</strain>
    </source>
</reference>
<keyword evidence="4" id="KW-1185">Reference proteome</keyword>
<dbReference type="EMBL" id="RYER01000018">
    <property type="protein sequence ID" value="RUO16047.1"/>
    <property type="molecule type" value="Genomic_DNA"/>
</dbReference>
<dbReference type="Proteomes" id="UP000268436">
    <property type="component" value="Unassembled WGS sequence"/>
</dbReference>
<feature type="compositionally biased region" description="Polar residues" evidence="1">
    <location>
        <begin position="164"/>
        <end position="173"/>
    </location>
</feature>
<dbReference type="AlphaFoldDB" id="A0A3S9QEH1"/>
<dbReference type="EMBL" id="CP034662">
    <property type="protein sequence ID" value="AZQ93095.1"/>
    <property type="molecule type" value="Genomic_DNA"/>
</dbReference>
<name>A0A3S9QEH1_MORCA</name>
<accession>A0A3S9QEH1</accession>
<evidence type="ECO:0000313" key="2">
    <source>
        <dbReference type="EMBL" id="AZQ93095.1"/>
    </source>
</evidence>
<feature type="compositionally biased region" description="Low complexity" evidence="1">
    <location>
        <begin position="134"/>
        <end position="163"/>
    </location>
</feature>
<evidence type="ECO:0000313" key="5">
    <source>
        <dbReference type="Proteomes" id="UP000280228"/>
    </source>
</evidence>
<evidence type="ECO:0000313" key="4">
    <source>
        <dbReference type="Proteomes" id="UP000268436"/>
    </source>
</evidence>
<evidence type="ECO:0000256" key="1">
    <source>
        <dbReference type="SAM" id="MobiDB-lite"/>
    </source>
</evidence>
<feature type="compositionally biased region" description="Gly residues" evidence="1">
    <location>
        <begin position="182"/>
        <end position="192"/>
    </location>
</feature>
<feature type="region of interest" description="Disordered" evidence="1">
    <location>
        <begin position="86"/>
        <end position="105"/>
    </location>
</feature>
<protein>
    <submittedName>
        <fullName evidence="2">Uncharacterized protein</fullName>
    </submittedName>
</protein>
<dbReference type="Proteomes" id="UP000280228">
    <property type="component" value="Chromosome"/>
</dbReference>
<evidence type="ECO:0000313" key="3">
    <source>
        <dbReference type="EMBL" id="RUO16047.1"/>
    </source>
</evidence>
<proteinExistence type="predicted"/>
<feature type="region of interest" description="Disordered" evidence="1">
    <location>
        <begin position="134"/>
        <end position="192"/>
    </location>
</feature>